<proteinExistence type="predicted"/>
<dbReference type="PANTHER" id="PTHR43861:SF5">
    <property type="entry name" value="BLL5978 PROTEIN"/>
    <property type="match status" value="1"/>
</dbReference>
<reference evidence="3" key="1">
    <citation type="submission" date="2021-03" db="EMBL/GenBank/DDBJ databases">
        <title>The complete genome sequence of Acetobacter sp. TBRC 12339.</title>
        <authorList>
            <person name="Charoenyingcharoen P."/>
            <person name="Yukphan P."/>
        </authorList>
    </citation>
    <scope>NUCLEOTIDE SEQUENCE</scope>
    <source>
        <strain evidence="3">TBRC 12339</strain>
    </source>
</reference>
<keyword evidence="3" id="KW-0489">Methyltransferase</keyword>
<evidence type="ECO:0000313" key="4">
    <source>
        <dbReference type="Proteomes" id="UP000664073"/>
    </source>
</evidence>
<sequence>MDPVTLTPPSPASTCVPDLAHVAVTHCRLCGAALSTSVANLGLSPLANSYIKPELENAMEAFYPLHAFICDDCHLVQLAEFESPQAIFGDYLYFSSYSESWLRHAQAYIRKQISRFGLGRQSLVVEIASNDGYLLQYASQAGIPALGVEPAANVAEVAISKGIPTDIAFFGQQTALRLKEAGYTANLMVANNVVAHVPDLHDFLEGFRILLADDGVVTFEFPHLLQLISQYQFDTIYHEHFSYFSLLVMRRALAMHDLRVFDVEELPTHGGSLRVYATPSANALLPTLPSVEEMMGRERAGGLEDIQTYRDFSKKIVTIKCDVLDFVIKAHREGATVAAYGAPAKGNTLLNYCGIGPELIPFTVDASPYKQNLLLPGTRIPILHPDALRKARPDYVLILPWNLKDEIMTSMADIREWGGRFVVPIPTLEIL</sequence>
<dbReference type="InterPro" id="IPR013691">
    <property type="entry name" value="MeTrfase_14"/>
</dbReference>
<dbReference type="RefSeq" id="WP_207846166.1">
    <property type="nucleotide sequence ID" value="NZ_JAFVMH010000004.1"/>
</dbReference>
<gene>
    <name evidence="3" type="ORF">J2D77_10140</name>
</gene>
<feature type="domain" description="Methyltransferase putative zinc binding" evidence="1">
    <location>
        <begin position="27"/>
        <end position="88"/>
    </location>
</feature>
<dbReference type="Proteomes" id="UP000664073">
    <property type="component" value="Unassembled WGS sequence"/>
</dbReference>
<evidence type="ECO:0000259" key="1">
    <source>
        <dbReference type="Pfam" id="PF08421"/>
    </source>
</evidence>
<keyword evidence="4" id="KW-1185">Reference proteome</keyword>
<dbReference type="Pfam" id="PF08484">
    <property type="entry name" value="Methyltransf_14"/>
    <property type="match status" value="1"/>
</dbReference>
<accession>A0A939KQK0</accession>
<dbReference type="InterPro" id="IPR029063">
    <property type="entry name" value="SAM-dependent_MTases_sf"/>
</dbReference>
<keyword evidence="3" id="KW-0808">Transferase</keyword>
<name>A0A939KQK0_9PROT</name>
<dbReference type="GO" id="GO:0008168">
    <property type="term" value="F:methyltransferase activity"/>
    <property type="evidence" value="ECO:0007669"/>
    <property type="project" value="UniProtKB-KW"/>
</dbReference>
<dbReference type="Gene3D" id="3.40.50.150">
    <property type="entry name" value="Vaccinia Virus protein VP39"/>
    <property type="match status" value="1"/>
</dbReference>
<dbReference type="PANTHER" id="PTHR43861">
    <property type="entry name" value="TRANS-ACONITATE 2-METHYLTRANSFERASE-RELATED"/>
    <property type="match status" value="1"/>
</dbReference>
<dbReference type="InterPro" id="IPR013630">
    <property type="entry name" value="Methyltransf_Zn-bd_dom_put"/>
</dbReference>
<comment type="caution">
    <text evidence="3">The sequence shown here is derived from an EMBL/GenBank/DDBJ whole genome shotgun (WGS) entry which is preliminary data.</text>
</comment>
<dbReference type="GO" id="GO:0032259">
    <property type="term" value="P:methylation"/>
    <property type="evidence" value="ECO:0007669"/>
    <property type="project" value="UniProtKB-KW"/>
</dbReference>
<dbReference type="Pfam" id="PF08421">
    <property type="entry name" value="Methyltransf_13"/>
    <property type="match status" value="1"/>
</dbReference>
<feature type="domain" description="C-methyltransferase" evidence="2">
    <location>
        <begin position="267"/>
        <end position="426"/>
    </location>
</feature>
<evidence type="ECO:0000313" key="3">
    <source>
        <dbReference type="EMBL" id="MBO1325509.1"/>
    </source>
</evidence>
<dbReference type="AlphaFoldDB" id="A0A939KQK0"/>
<organism evidence="3 4">
    <name type="scientific">Acetobacter garciniae</name>
    <dbReference type="NCBI Taxonomy" id="2817435"/>
    <lineage>
        <taxon>Bacteria</taxon>
        <taxon>Pseudomonadati</taxon>
        <taxon>Pseudomonadota</taxon>
        <taxon>Alphaproteobacteria</taxon>
        <taxon>Acetobacterales</taxon>
        <taxon>Acetobacteraceae</taxon>
        <taxon>Acetobacter</taxon>
    </lineage>
</organism>
<dbReference type="Gene3D" id="6.20.50.110">
    <property type="entry name" value="Methyltransferase, zinc-binding domain"/>
    <property type="match status" value="1"/>
</dbReference>
<dbReference type="Gene3D" id="3.40.50.720">
    <property type="entry name" value="NAD(P)-binding Rossmann-like Domain"/>
    <property type="match status" value="1"/>
</dbReference>
<protein>
    <submittedName>
        <fullName evidence="3">Class I SAM-dependent methyltransferase</fullName>
    </submittedName>
</protein>
<dbReference type="SUPFAM" id="SSF53335">
    <property type="entry name" value="S-adenosyl-L-methionine-dependent methyltransferases"/>
    <property type="match status" value="1"/>
</dbReference>
<dbReference type="Gene3D" id="6.10.250.3100">
    <property type="match status" value="1"/>
</dbReference>
<dbReference type="Pfam" id="PF13489">
    <property type="entry name" value="Methyltransf_23"/>
    <property type="match status" value="1"/>
</dbReference>
<evidence type="ECO:0000259" key="2">
    <source>
        <dbReference type="Pfam" id="PF08484"/>
    </source>
</evidence>
<dbReference type="InterPro" id="IPR038576">
    <property type="entry name" value="Methyltransf_Zn-bd_dom_put_sf"/>
</dbReference>
<dbReference type="EMBL" id="JAFVMH010000004">
    <property type="protein sequence ID" value="MBO1325509.1"/>
    <property type="molecule type" value="Genomic_DNA"/>
</dbReference>